<feature type="domain" description="DDE-1" evidence="2">
    <location>
        <begin position="620"/>
        <end position="720"/>
    </location>
</feature>
<dbReference type="InterPro" id="IPR004875">
    <property type="entry name" value="DDE_SF_endonuclease_dom"/>
</dbReference>
<evidence type="ECO:0000256" key="1">
    <source>
        <dbReference type="SAM" id="MobiDB-lite"/>
    </source>
</evidence>
<accession>A0A4S8KXD2</accession>
<dbReference type="EMBL" id="ML179883">
    <property type="protein sequence ID" value="THU80666.1"/>
    <property type="molecule type" value="Genomic_DNA"/>
</dbReference>
<feature type="compositionally biased region" description="Basic and acidic residues" evidence="1">
    <location>
        <begin position="215"/>
        <end position="237"/>
    </location>
</feature>
<name>A0A4S8KXD2_DENBC</name>
<feature type="region of interest" description="Disordered" evidence="1">
    <location>
        <begin position="122"/>
        <end position="270"/>
    </location>
</feature>
<dbReference type="Proteomes" id="UP000297245">
    <property type="component" value="Unassembled WGS sequence"/>
</dbReference>
<dbReference type="OrthoDB" id="3257623at2759"/>
<organism evidence="3 4">
    <name type="scientific">Dendrothele bispora (strain CBS 962.96)</name>
    <dbReference type="NCBI Taxonomy" id="1314807"/>
    <lineage>
        <taxon>Eukaryota</taxon>
        <taxon>Fungi</taxon>
        <taxon>Dikarya</taxon>
        <taxon>Basidiomycota</taxon>
        <taxon>Agaricomycotina</taxon>
        <taxon>Agaricomycetes</taxon>
        <taxon>Agaricomycetidae</taxon>
        <taxon>Agaricales</taxon>
        <taxon>Agaricales incertae sedis</taxon>
        <taxon>Dendrothele</taxon>
    </lineage>
</organism>
<feature type="compositionally biased region" description="Pro residues" evidence="1">
    <location>
        <begin position="189"/>
        <end position="202"/>
    </location>
</feature>
<keyword evidence="4" id="KW-1185">Reference proteome</keyword>
<evidence type="ECO:0000313" key="4">
    <source>
        <dbReference type="Proteomes" id="UP000297245"/>
    </source>
</evidence>
<protein>
    <recommendedName>
        <fullName evidence="2">DDE-1 domain-containing protein</fullName>
    </recommendedName>
</protein>
<evidence type="ECO:0000313" key="3">
    <source>
        <dbReference type="EMBL" id="THU80666.1"/>
    </source>
</evidence>
<feature type="non-terminal residue" evidence="3">
    <location>
        <position position="851"/>
    </location>
</feature>
<feature type="compositionally biased region" description="Polar residues" evidence="1">
    <location>
        <begin position="166"/>
        <end position="188"/>
    </location>
</feature>
<gene>
    <name evidence="3" type="ORF">K435DRAFT_600201</name>
</gene>
<dbReference type="Pfam" id="PF03184">
    <property type="entry name" value="DDE_1"/>
    <property type="match status" value="1"/>
</dbReference>
<dbReference type="GO" id="GO:0003676">
    <property type="term" value="F:nucleic acid binding"/>
    <property type="evidence" value="ECO:0007669"/>
    <property type="project" value="InterPro"/>
</dbReference>
<feature type="non-terminal residue" evidence="3">
    <location>
        <position position="1"/>
    </location>
</feature>
<proteinExistence type="predicted"/>
<dbReference type="AlphaFoldDB" id="A0A4S8KXD2"/>
<feature type="compositionally biased region" description="Basic and acidic residues" evidence="1">
    <location>
        <begin position="244"/>
        <end position="263"/>
    </location>
</feature>
<evidence type="ECO:0000259" key="2">
    <source>
        <dbReference type="Pfam" id="PF03184"/>
    </source>
</evidence>
<reference evidence="3 4" key="1">
    <citation type="journal article" date="2019" name="Nat. Ecol. Evol.">
        <title>Megaphylogeny resolves global patterns of mushroom evolution.</title>
        <authorList>
            <person name="Varga T."/>
            <person name="Krizsan K."/>
            <person name="Foldi C."/>
            <person name="Dima B."/>
            <person name="Sanchez-Garcia M."/>
            <person name="Sanchez-Ramirez S."/>
            <person name="Szollosi G.J."/>
            <person name="Szarkandi J.G."/>
            <person name="Papp V."/>
            <person name="Albert L."/>
            <person name="Andreopoulos W."/>
            <person name="Angelini C."/>
            <person name="Antonin V."/>
            <person name="Barry K.W."/>
            <person name="Bougher N.L."/>
            <person name="Buchanan P."/>
            <person name="Buyck B."/>
            <person name="Bense V."/>
            <person name="Catcheside P."/>
            <person name="Chovatia M."/>
            <person name="Cooper J."/>
            <person name="Damon W."/>
            <person name="Desjardin D."/>
            <person name="Finy P."/>
            <person name="Geml J."/>
            <person name="Haridas S."/>
            <person name="Hughes K."/>
            <person name="Justo A."/>
            <person name="Karasinski D."/>
            <person name="Kautmanova I."/>
            <person name="Kiss B."/>
            <person name="Kocsube S."/>
            <person name="Kotiranta H."/>
            <person name="LaButti K.M."/>
            <person name="Lechner B.E."/>
            <person name="Liimatainen K."/>
            <person name="Lipzen A."/>
            <person name="Lukacs Z."/>
            <person name="Mihaltcheva S."/>
            <person name="Morgado L.N."/>
            <person name="Niskanen T."/>
            <person name="Noordeloos M.E."/>
            <person name="Ohm R.A."/>
            <person name="Ortiz-Santana B."/>
            <person name="Ovrebo C."/>
            <person name="Racz N."/>
            <person name="Riley R."/>
            <person name="Savchenko A."/>
            <person name="Shiryaev A."/>
            <person name="Soop K."/>
            <person name="Spirin V."/>
            <person name="Szebenyi C."/>
            <person name="Tomsovsky M."/>
            <person name="Tulloss R.E."/>
            <person name="Uehling J."/>
            <person name="Grigoriev I.V."/>
            <person name="Vagvolgyi C."/>
            <person name="Papp T."/>
            <person name="Martin F.M."/>
            <person name="Miettinen O."/>
            <person name="Hibbett D.S."/>
            <person name="Nagy L.G."/>
        </authorList>
    </citation>
    <scope>NUCLEOTIDE SEQUENCE [LARGE SCALE GENOMIC DNA]</scope>
    <source>
        <strain evidence="3 4">CBS 962.96</strain>
    </source>
</reference>
<sequence length="851" mass="96732">PKKPSKGPSQHLIERIDHLRNLLHNLPDSLPLNPPASESTYHFALVPEDLEERGAFGAVSHSLEIGFGQQPDGILHFRERGERLEELIRMLKAGVKIMSDTDRSAFQSAWLERLINAAKSDGAKYTKRKQLNQDSTNSSDKHVTKKQRTSSPEADSIIVISDNEEASASQSQIIKTSSPSGTLATSSNPPIPTKRPMKPLPAKPVYRQQTLSFAKDTRSKAEKKAERQAEMRVFEERHEEEEERATRRLEQRKANEREKAREQQRRHRERLKAEKVNELSDREDINKVLMEGMKAAESTEDNPTHNDIAELSRAGGSKWREGRNGTLGGAVQGRAQRTNWYHPFLWIHISHTMVQADWQAGYAVKILQREHPVLFRHMHRGTIWRWKKKDERTWTERTLINVRNHGTLLGSGRAGALSKFPDLINEIKSTLLDLRKSGMVVNVPIARSIMLGIIQEKCPQALTPHFKCSESYVRDFFQAIMNWAPRAETRAAAKLPDDADDICERSFMRNVYAMKWYNIPPELVINGDQMGIYVIPNSSRTFHTKGDKQVDIVGKEEKRAFTIFVTSTPSGNALPFQIIWGGQSSGSLPSKEATGMDEAVEFGFDFTFAKSKTSPRSHFSTQKTMGEYLDNVIQPYIKQTIKVDPDLDDDQMSILFIDSYPVHTSQEFRTFIWNKYPRIILIFVPRNCTGKFQPADVGLQRPIKHFLKQKMFEWMVEVHRKSLAAGAKPEDIKITSLPKLRDASVAGLIEAYKYLSSPHGRSLIQKAWKGCVAKGYNLSEECLTSKKSQADLTKYLKNDPTLRNEIEERCGIVSGLDDGKDCIEADIDRRVDEFDDVDVPLTEIIAATFQE</sequence>